<reference evidence="8" key="1">
    <citation type="submission" date="2006-10" db="EMBL/GenBank/DDBJ databases">
        <authorList>
            <person name="Amadeo P."/>
            <person name="Zhao Q."/>
            <person name="Wortman J."/>
            <person name="Fraser-Liggett C."/>
            <person name="Carlton J."/>
        </authorList>
    </citation>
    <scope>NUCLEOTIDE SEQUENCE</scope>
    <source>
        <strain evidence="8">G3</strain>
    </source>
</reference>
<dbReference type="PDBsum" id="2KDZ"/>
<dbReference type="PANTHER" id="PTHR46621:SF1">
    <property type="entry name" value="SNRNA-ACTIVATING PROTEIN COMPLEX SUBUNIT 4"/>
    <property type="match status" value="1"/>
</dbReference>
<name>A0A8U0WP92_TRIV3</name>
<dbReference type="PANTHER" id="PTHR46621">
    <property type="entry name" value="SNRNA-ACTIVATING PROTEIN COMPLEX SUBUNIT 4"/>
    <property type="match status" value="1"/>
</dbReference>
<evidence type="ECO:0000313" key="8">
    <source>
        <dbReference type="EMBL" id="EAY03723.1"/>
    </source>
</evidence>
<dbReference type="VEuPathDB" id="TrichDB:TVAGG3_0317050"/>
<feature type="domain" description="Myb-like" evidence="6">
    <location>
        <begin position="30"/>
        <end position="81"/>
    </location>
</feature>
<keyword evidence="1" id="KW-0677">Repeat</keyword>
<dbReference type="PROSITE" id="PS50090">
    <property type="entry name" value="MYB_LIKE"/>
    <property type="match status" value="2"/>
</dbReference>
<dbReference type="Gene3D" id="1.10.10.60">
    <property type="entry name" value="Homeodomain-like"/>
    <property type="match status" value="2"/>
</dbReference>
<dbReference type="InterPro" id="IPR017930">
    <property type="entry name" value="Myb_dom"/>
</dbReference>
<evidence type="ECO:0000256" key="2">
    <source>
        <dbReference type="ARBA" id="ARBA00023015"/>
    </source>
</evidence>
<dbReference type="PROSITE" id="PS51294">
    <property type="entry name" value="HTH_MYB"/>
    <property type="match status" value="2"/>
</dbReference>
<feature type="domain" description="Myb-like" evidence="6">
    <location>
        <begin position="82"/>
        <end position="132"/>
    </location>
</feature>
<keyword evidence="9" id="KW-1185">Reference proteome</keyword>
<evidence type="ECO:0000256" key="1">
    <source>
        <dbReference type="ARBA" id="ARBA00022737"/>
    </source>
</evidence>
<dbReference type="InterPro" id="IPR051575">
    <property type="entry name" value="Myb-like_DNA-bd"/>
</dbReference>
<evidence type="ECO:0000256" key="4">
    <source>
        <dbReference type="ARBA" id="ARBA00023163"/>
    </source>
</evidence>
<dbReference type="GO" id="GO:0000981">
    <property type="term" value="F:DNA-binding transcription factor activity, RNA polymerase II-specific"/>
    <property type="evidence" value="ECO:0000318"/>
    <property type="project" value="GO_Central"/>
</dbReference>
<dbReference type="OrthoDB" id="2143914at2759"/>
<proteinExistence type="predicted"/>
<evidence type="ECO:0000256" key="5">
    <source>
        <dbReference type="ARBA" id="ARBA00023242"/>
    </source>
</evidence>
<dbReference type="CDD" id="cd00167">
    <property type="entry name" value="SANT"/>
    <property type="match status" value="2"/>
</dbReference>
<evidence type="ECO:0000313" key="9">
    <source>
        <dbReference type="Proteomes" id="UP000001542"/>
    </source>
</evidence>
<keyword evidence="2" id="KW-0805">Transcription regulation</keyword>
<feature type="domain" description="HTH myb-type" evidence="7">
    <location>
        <begin position="86"/>
        <end position="136"/>
    </location>
</feature>
<dbReference type="GO" id="GO:0006355">
    <property type="term" value="P:regulation of DNA-templated transcription"/>
    <property type="evidence" value="ECO:0000318"/>
    <property type="project" value="GO_Central"/>
</dbReference>
<gene>
    <name evidence="8" type="ORF">TVAG_473470</name>
</gene>
<dbReference type="EMBL" id="DS113496">
    <property type="protein sequence ID" value="EAY03723.1"/>
    <property type="molecule type" value="Genomic_DNA"/>
</dbReference>
<dbReference type="Pfam" id="PF13921">
    <property type="entry name" value="Myb_DNA-bind_6"/>
    <property type="match status" value="1"/>
</dbReference>
<evidence type="ECO:0000259" key="7">
    <source>
        <dbReference type="PROSITE" id="PS51294"/>
    </source>
</evidence>
<keyword evidence="3 8" id="KW-0238">DNA-binding</keyword>
<protein>
    <submittedName>
        <fullName evidence="8">Myb-like DNA-binding domain containing protein</fullName>
    </submittedName>
</protein>
<dbReference type="SMR" id="A0A8U0WP92"/>
<sequence>MMFDGLSESGFAAAIGAGSLLPCDGVTKKKNNVIKVKFTEEEDLKLQQLVMRYGAKDWIRISQLMITRNPRQCRERWNNYINPALRTDPWSPEEDMLLDQKYAEYGPKWNKISKFLKNRSDNNIRNRWMMIARHRAKHQKSPISPPPTQRVEYTTPVVMPVVKEIRVAETRPLENPFESLTVQESSFASVDTDYNQFDLWNDFSFF</sequence>
<keyword evidence="4" id="KW-0804">Transcription</keyword>
<dbReference type="GO" id="GO:0005634">
    <property type="term" value="C:nucleus"/>
    <property type="evidence" value="ECO:0000318"/>
    <property type="project" value="GO_Central"/>
</dbReference>
<dbReference type="RefSeq" id="XP_001315946.1">
    <property type="nucleotide sequence ID" value="XM_001315911.1"/>
</dbReference>
<dbReference type="AlphaFoldDB" id="A0A8U0WP92"/>
<accession>A0A8U0WP92</accession>
<dbReference type="SMART" id="SM00717">
    <property type="entry name" value="SANT"/>
    <property type="match status" value="2"/>
</dbReference>
<dbReference type="PDBsum" id="5YBA"/>
<dbReference type="GO" id="GO:0000978">
    <property type="term" value="F:RNA polymerase II cis-regulatory region sequence-specific DNA binding"/>
    <property type="evidence" value="ECO:0000318"/>
    <property type="project" value="GO_Central"/>
</dbReference>
<dbReference type="Proteomes" id="UP000001542">
    <property type="component" value="Unassembled WGS sequence"/>
</dbReference>
<evidence type="ECO:0000256" key="3">
    <source>
        <dbReference type="ARBA" id="ARBA00023125"/>
    </source>
</evidence>
<dbReference type="InterPro" id="IPR001005">
    <property type="entry name" value="SANT/Myb"/>
</dbReference>
<feature type="domain" description="HTH myb-type" evidence="7">
    <location>
        <begin position="30"/>
        <end position="85"/>
    </location>
</feature>
<evidence type="ECO:0000259" key="6">
    <source>
        <dbReference type="PROSITE" id="PS50090"/>
    </source>
</evidence>
<dbReference type="KEGG" id="tva:4761569"/>
<dbReference type="PDBsum" id="2K9N"/>
<keyword evidence="5" id="KW-0539">Nucleus</keyword>
<organism evidence="8 9">
    <name type="scientific">Trichomonas vaginalis (strain ATCC PRA-98 / G3)</name>
    <dbReference type="NCBI Taxonomy" id="412133"/>
    <lineage>
        <taxon>Eukaryota</taxon>
        <taxon>Metamonada</taxon>
        <taxon>Parabasalia</taxon>
        <taxon>Trichomonadida</taxon>
        <taxon>Trichomonadidae</taxon>
        <taxon>Trichomonas</taxon>
    </lineage>
</organism>
<dbReference type="FunFam" id="1.10.10.60:FF:000010">
    <property type="entry name" value="Transcriptional activator Myb isoform A"/>
    <property type="match status" value="1"/>
</dbReference>
<reference evidence="8" key="2">
    <citation type="journal article" date="2007" name="Science">
        <title>Draft genome sequence of the sexually transmitted pathogen Trichomonas vaginalis.</title>
        <authorList>
            <person name="Carlton J.M."/>
            <person name="Hirt R.P."/>
            <person name="Silva J.C."/>
            <person name="Delcher A.L."/>
            <person name="Schatz M."/>
            <person name="Zhao Q."/>
            <person name="Wortman J.R."/>
            <person name="Bidwell S.L."/>
            <person name="Alsmark U.C.M."/>
            <person name="Besteiro S."/>
            <person name="Sicheritz-Ponten T."/>
            <person name="Noel C.J."/>
            <person name="Dacks J.B."/>
            <person name="Foster P.G."/>
            <person name="Simillion C."/>
            <person name="Van de Peer Y."/>
            <person name="Miranda-Saavedra D."/>
            <person name="Barton G.J."/>
            <person name="Westrop G.D."/>
            <person name="Mueller S."/>
            <person name="Dessi D."/>
            <person name="Fiori P.L."/>
            <person name="Ren Q."/>
            <person name="Paulsen I."/>
            <person name="Zhang H."/>
            <person name="Bastida-Corcuera F.D."/>
            <person name="Simoes-Barbosa A."/>
            <person name="Brown M.T."/>
            <person name="Hayes R.D."/>
            <person name="Mukherjee M."/>
            <person name="Okumura C.Y."/>
            <person name="Schneider R."/>
            <person name="Smith A.J."/>
            <person name="Vanacova S."/>
            <person name="Villalvazo M."/>
            <person name="Haas B.J."/>
            <person name="Pertea M."/>
            <person name="Feldblyum T.V."/>
            <person name="Utterback T.R."/>
            <person name="Shu C.L."/>
            <person name="Osoegawa K."/>
            <person name="de Jong P.J."/>
            <person name="Hrdy I."/>
            <person name="Horvathova L."/>
            <person name="Zubacova Z."/>
            <person name="Dolezal P."/>
            <person name="Malik S.B."/>
            <person name="Logsdon J.M. Jr."/>
            <person name="Henze K."/>
            <person name="Gupta A."/>
            <person name="Wang C.C."/>
            <person name="Dunne R.L."/>
            <person name="Upcroft J.A."/>
            <person name="Upcroft P."/>
            <person name="White O."/>
            <person name="Salzberg S.L."/>
            <person name="Tang P."/>
            <person name="Chiu C.-H."/>
            <person name="Lee Y.-S."/>
            <person name="Embley T.M."/>
            <person name="Coombs G.H."/>
            <person name="Mottram J.C."/>
            <person name="Tachezy J."/>
            <person name="Fraser-Liggett C.M."/>
            <person name="Johnson P.J."/>
        </authorList>
    </citation>
    <scope>NUCLEOTIDE SEQUENCE [LARGE SCALE GENOMIC DNA]</scope>
    <source>
        <strain evidence="8">G3</strain>
    </source>
</reference>
<dbReference type="SUPFAM" id="SSF46689">
    <property type="entry name" value="Homeodomain-like"/>
    <property type="match status" value="1"/>
</dbReference>
<dbReference type="InterPro" id="IPR009057">
    <property type="entry name" value="Homeodomain-like_sf"/>
</dbReference>